<comment type="subcellular location">
    <subcellularLocation>
        <location evidence="2">Cytoplasm</location>
    </subcellularLocation>
    <subcellularLocation>
        <location evidence="1">Nucleus</location>
    </subcellularLocation>
</comment>
<evidence type="ECO:0000256" key="4">
    <source>
        <dbReference type="ARBA" id="ARBA00017286"/>
    </source>
</evidence>
<evidence type="ECO:0000259" key="9">
    <source>
        <dbReference type="Pfam" id="PF09811"/>
    </source>
</evidence>
<reference evidence="10 11" key="1">
    <citation type="journal article" date="2018" name="Evol. Lett.">
        <title>Horizontal gene cluster transfer increased hallucinogenic mushroom diversity.</title>
        <authorList>
            <person name="Reynolds H.T."/>
            <person name="Vijayakumar V."/>
            <person name="Gluck-Thaler E."/>
            <person name="Korotkin H.B."/>
            <person name="Matheny P.B."/>
            <person name="Slot J.C."/>
        </authorList>
    </citation>
    <scope>NUCLEOTIDE SEQUENCE [LARGE SCALE GENOMIC DNA]</scope>
    <source>
        <strain evidence="10 11">2629</strain>
    </source>
</reference>
<evidence type="ECO:0000313" key="11">
    <source>
        <dbReference type="Proteomes" id="UP000284842"/>
    </source>
</evidence>
<evidence type="ECO:0000256" key="2">
    <source>
        <dbReference type="ARBA" id="ARBA00004496"/>
    </source>
</evidence>
<keyword evidence="8" id="KW-0175">Coiled coil</keyword>
<keyword evidence="6" id="KW-0963">Cytoplasm</keyword>
<evidence type="ECO:0000256" key="5">
    <source>
        <dbReference type="ARBA" id="ARBA00018400"/>
    </source>
</evidence>
<dbReference type="Proteomes" id="UP000284842">
    <property type="component" value="Unassembled WGS sequence"/>
</dbReference>
<evidence type="ECO:0000256" key="8">
    <source>
        <dbReference type="SAM" id="Coils"/>
    </source>
</evidence>
<protein>
    <recommendedName>
        <fullName evidence="5">Protein YAE1</fullName>
    </recommendedName>
    <alternativeName>
        <fullName evidence="4">Protein yae1</fullName>
    </alternativeName>
</protein>
<dbReference type="OrthoDB" id="20086at2759"/>
<gene>
    <name evidence="10" type="ORF">CVT24_003674</name>
</gene>
<feature type="coiled-coil region" evidence="8">
    <location>
        <begin position="128"/>
        <end position="155"/>
    </location>
</feature>
<proteinExistence type="inferred from homology"/>
<dbReference type="EMBL" id="NHTK01005969">
    <property type="protein sequence ID" value="PPQ69970.1"/>
    <property type="molecule type" value="Genomic_DNA"/>
</dbReference>
<name>A0A409VUP7_9AGAR</name>
<evidence type="ECO:0000256" key="6">
    <source>
        <dbReference type="ARBA" id="ARBA00022490"/>
    </source>
</evidence>
<dbReference type="InterPro" id="IPR038881">
    <property type="entry name" value="Yae1-like"/>
</dbReference>
<sequence>MDDIWDDSPTAGNDIQEAEWTRMSNEFTNVGYREGITAGKEAFLQPGFDDGFAKVGVPLGRHIGHLRGISAALVAFFKSSAAPSSPESQEVLKEAQSIATALSHIRFSDVVPRDLEAEQHALEHLHDKDEENETVEDIEMENEGLKDKRDVERLEDMFASLSSNAGNVVKSQRPTIEDVHRLRERLNALCEKVGLGVVSDLDLGEGPRILDCATSERS</sequence>
<dbReference type="AlphaFoldDB" id="A0A409VUP7"/>
<keyword evidence="11" id="KW-1185">Reference proteome</keyword>
<dbReference type="PANTHER" id="PTHR18829:SF0">
    <property type="entry name" value="PROTEIN YAE1 HOMOLOG"/>
    <property type="match status" value="1"/>
</dbReference>
<dbReference type="GO" id="GO:0005737">
    <property type="term" value="C:cytoplasm"/>
    <property type="evidence" value="ECO:0007669"/>
    <property type="project" value="UniProtKB-SubCell"/>
</dbReference>
<evidence type="ECO:0000256" key="7">
    <source>
        <dbReference type="ARBA" id="ARBA00023242"/>
    </source>
</evidence>
<accession>A0A409VUP7</accession>
<evidence type="ECO:0000256" key="3">
    <source>
        <dbReference type="ARBA" id="ARBA00007096"/>
    </source>
</evidence>
<organism evidence="10 11">
    <name type="scientific">Panaeolus cyanescens</name>
    <dbReference type="NCBI Taxonomy" id="181874"/>
    <lineage>
        <taxon>Eukaryota</taxon>
        <taxon>Fungi</taxon>
        <taxon>Dikarya</taxon>
        <taxon>Basidiomycota</taxon>
        <taxon>Agaricomycotina</taxon>
        <taxon>Agaricomycetes</taxon>
        <taxon>Agaricomycetidae</taxon>
        <taxon>Agaricales</taxon>
        <taxon>Agaricineae</taxon>
        <taxon>Galeropsidaceae</taxon>
        <taxon>Panaeolus</taxon>
    </lineage>
</organism>
<evidence type="ECO:0000313" key="10">
    <source>
        <dbReference type="EMBL" id="PPQ69970.1"/>
    </source>
</evidence>
<dbReference type="Pfam" id="PF09811">
    <property type="entry name" value="Yae1_N"/>
    <property type="match status" value="1"/>
</dbReference>
<dbReference type="InParanoid" id="A0A409VUP7"/>
<comment type="similarity">
    <text evidence="3">Belongs to the YAE1 family.</text>
</comment>
<keyword evidence="7" id="KW-0539">Nucleus</keyword>
<evidence type="ECO:0000256" key="1">
    <source>
        <dbReference type="ARBA" id="ARBA00004123"/>
    </source>
</evidence>
<dbReference type="GO" id="GO:0005634">
    <property type="term" value="C:nucleus"/>
    <property type="evidence" value="ECO:0007669"/>
    <property type="project" value="UniProtKB-SubCell"/>
</dbReference>
<dbReference type="STRING" id="181874.A0A409VUP7"/>
<dbReference type="InterPro" id="IPR019191">
    <property type="entry name" value="Essential_protein_Yae1_N"/>
</dbReference>
<comment type="caution">
    <text evidence="10">The sequence shown here is derived from an EMBL/GenBank/DDBJ whole genome shotgun (WGS) entry which is preliminary data.</text>
</comment>
<dbReference type="PANTHER" id="PTHR18829">
    <property type="entry name" value="PROTEIN YAE1 HOMOLOG"/>
    <property type="match status" value="1"/>
</dbReference>
<feature type="domain" description="Essential protein Yae1 N-terminal" evidence="9">
    <location>
        <begin position="31"/>
        <end position="69"/>
    </location>
</feature>